<reference evidence="3" key="2">
    <citation type="journal article" date="2021" name="Genome Biol. Evol.">
        <title>Developing a high-quality reference genome for a parasitic bivalve with doubly uniparental inheritance (Bivalvia: Unionida).</title>
        <authorList>
            <person name="Smith C.H."/>
        </authorList>
    </citation>
    <scope>NUCLEOTIDE SEQUENCE</scope>
    <source>
        <strain evidence="3">CHS0354</strain>
        <tissue evidence="3">Mantle</tissue>
    </source>
</reference>
<feature type="compositionally biased region" description="Basic and acidic residues" evidence="2">
    <location>
        <begin position="214"/>
        <end position="227"/>
    </location>
</feature>
<dbReference type="GO" id="GO:0098887">
    <property type="term" value="P:neurotransmitter receptor transport, endosome to postsynaptic membrane"/>
    <property type="evidence" value="ECO:0007669"/>
    <property type="project" value="TreeGrafter"/>
</dbReference>
<feature type="region of interest" description="Disordered" evidence="2">
    <location>
        <begin position="702"/>
        <end position="721"/>
    </location>
</feature>
<dbReference type="PANTHER" id="PTHR18978">
    <property type="entry name" value="GRIP-1 ASSOCIATED PROTEIN 1"/>
    <property type="match status" value="1"/>
</dbReference>
<feature type="coiled-coil region" evidence="1">
    <location>
        <begin position="479"/>
        <end position="537"/>
    </location>
</feature>
<comment type="caution">
    <text evidence="3">The sequence shown here is derived from an EMBL/GenBank/DDBJ whole genome shotgun (WGS) entry which is preliminary data.</text>
</comment>
<dbReference type="EMBL" id="JAEAOA010000355">
    <property type="protein sequence ID" value="KAK3587541.1"/>
    <property type="molecule type" value="Genomic_DNA"/>
</dbReference>
<feature type="coiled-coil region" evidence="1">
    <location>
        <begin position="31"/>
        <end position="159"/>
    </location>
</feature>
<protein>
    <recommendedName>
        <fullName evidence="5">GRIP1-associated protein 1</fullName>
    </recommendedName>
</protein>
<dbReference type="GO" id="GO:0099158">
    <property type="term" value="P:regulation of recycling endosome localization within postsynapse"/>
    <property type="evidence" value="ECO:0007669"/>
    <property type="project" value="TreeGrafter"/>
</dbReference>
<dbReference type="GO" id="GO:0098978">
    <property type="term" value="C:glutamatergic synapse"/>
    <property type="evidence" value="ECO:0007669"/>
    <property type="project" value="TreeGrafter"/>
</dbReference>
<evidence type="ECO:0008006" key="5">
    <source>
        <dbReference type="Google" id="ProtNLM"/>
    </source>
</evidence>
<accession>A0AAE0S8X7</accession>
<feature type="region of interest" description="Disordered" evidence="2">
    <location>
        <begin position="648"/>
        <end position="687"/>
    </location>
</feature>
<feature type="compositionally biased region" description="Basic and acidic residues" evidence="2">
    <location>
        <begin position="657"/>
        <end position="678"/>
    </location>
</feature>
<dbReference type="GO" id="GO:1905244">
    <property type="term" value="P:regulation of modification of synaptic structure"/>
    <property type="evidence" value="ECO:0007669"/>
    <property type="project" value="TreeGrafter"/>
</dbReference>
<evidence type="ECO:0000313" key="3">
    <source>
        <dbReference type="EMBL" id="KAK3587541.1"/>
    </source>
</evidence>
<feature type="region of interest" description="Disordered" evidence="2">
    <location>
        <begin position="167"/>
        <end position="232"/>
    </location>
</feature>
<dbReference type="GO" id="GO:0098998">
    <property type="term" value="C:extrinsic component of postsynaptic early endosome membrane"/>
    <property type="evidence" value="ECO:0007669"/>
    <property type="project" value="TreeGrafter"/>
</dbReference>
<keyword evidence="1" id="KW-0175">Coiled coil</keyword>
<organism evidence="3 4">
    <name type="scientific">Potamilus streckersoni</name>
    <dbReference type="NCBI Taxonomy" id="2493646"/>
    <lineage>
        <taxon>Eukaryota</taxon>
        <taxon>Metazoa</taxon>
        <taxon>Spiralia</taxon>
        <taxon>Lophotrochozoa</taxon>
        <taxon>Mollusca</taxon>
        <taxon>Bivalvia</taxon>
        <taxon>Autobranchia</taxon>
        <taxon>Heteroconchia</taxon>
        <taxon>Palaeoheterodonta</taxon>
        <taxon>Unionida</taxon>
        <taxon>Unionoidea</taxon>
        <taxon>Unionidae</taxon>
        <taxon>Ambleminae</taxon>
        <taxon>Lampsilini</taxon>
        <taxon>Potamilus</taxon>
    </lineage>
</organism>
<reference evidence="3" key="3">
    <citation type="submission" date="2023-05" db="EMBL/GenBank/DDBJ databases">
        <authorList>
            <person name="Smith C.H."/>
        </authorList>
    </citation>
    <scope>NUCLEOTIDE SEQUENCE</scope>
    <source>
        <strain evidence="3">CHS0354</strain>
        <tissue evidence="3">Mantle</tissue>
    </source>
</reference>
<feature type="compositionally biased region" description="Polar residues" evidence="2">
    <location>
        <begin position="702"/>
        <end position="718"/>
    </location>
</feature>
<dbReference type="PANTHER" id="PTHR18978:SF1">
    <property type="entry name" value="GRIP1-ASSOCIATED PROTEIN 1"/>
    <property type="match status" value="1"/>
</dbReference>
<proteinExistence type="predicted"/>
<dbReference type="InterPro" id="IPR026204">
    <property type="entry name" value="GRIPAP1"/>
</dbReference>
<keyword evidence="4" id="KW-1185">Reference proteome</keyword>
<gene>
    <name evidence="3" type="ORF">CHS0354_004828</name>
</gene>
<feature type="coiled-coil region" evidence="1">
    <location>
        <begin position="809"/>
        <end position="836"/>
    </location>
</feature>
<name>A0AAE0S8X7_9BIVA</name>
<feature type="coiled-coil region" evidence="1">
    <location>
        <begin position="725"/>
        <end position="752"/>
    </location>
</feature>
<evidence type="ECO:0000256" key="2">
    <source>
        <dbReference type="SAM" id="MobiDB-lite"/>
    </source>
</evidence>
<sequence>MASSLSEEEFHRMQLQLLELRTVNYELDAKCKKQERELVGFKESYENLEKELNKAQKAINKSKKTKEVEALIQDNDSLQMKLESQEEDFRLQNQTLMHELSRLVASNEELEKQVKDRGIRQTFSETIKPAATAELDDEIRRLQAQNSALQKKLTACQEKYEKQVASLREQIHSSGKSQETSYESHQISAPETQEPKNESYSEVVETQDEENQPESDRRKPEQEKTDDLINYAQDSDVDGLRKIIEDLRLNLDTELEEKKILKNKIISSEKNYLEKESVFKEEIEKQTDKLKKKQESYVQLQEEKEQLFKDSNKKIEELQSSRERDQKYYIDQINKLQQEIDKLKKSHEDSVASRDQKIKELEAKLTTLQQHANAASIVGNEQLKEQTQKYHQQVKELQSKLLTLTQQRDDLQVQLQESQKASQEASEQLCAIQYDRDQQIQAVQEANKVAEKRKTLLDELAIKYQKDCDVHREQMLKMEHSYDAEVKMLKQKVEEEKKRSTELERLKPVVEELQAKVSSLEEKNGWLERRLNETEDSLNVTLDEKDSTISCLQTEHHEELSQIISNHAQETEYLKKSHNEEIQKCKELEESHEAVIKELTEKIKKLEQEVKDGVYAKKMHEKKGQSVLKDLKKQLHAERKRAEKLQEKLQEVLSDSKNSRGMEDLFRSPDDSYKEETGSRSSVSSWSPTVSGAGTYISMASSQQVPISPNRSKSSNCPSDLDQEHQELLNRLAMLQQEKWTLEEKVSHLETSNAAMAEDLLQKAKVIEHYVMDSRTDTRQHHSYSEEKLTLKKVLDMVSKDDQGMKDMNKKLQNMLEETLTKNMHLQKDLEVMSQELVRLSKVPVVLGSSTTNISLQDPPQQSGEPQSSAR</sequence>
<dbReference type="AlphaFoldDB" id="A0AAE0S8X7"/>
<reference evidence="3" key="1">
    <citation type="journal article" date="2021" name="Genome Biol. Evol.">
        <title>A High-Quality Reference Genome for a Parasitic Bivalve with Doubly Uniparental Inheritance (Bivalvia: Unionida).</title>
        <authorList>
            <person name="Smith C.H."/>
        </authorList>
    </citation>
    <scope>NUCLEOTIDE SEQUENCE</scope>
    <source>
        <strain evidence="3">CHS0354</strain>
    </source>
</reference>
<evidence type="ECO:0000313" key="4">
    <source>
        <dbReference type="Proteomes" id="UP001195483"/>
    </source>
</evidence>
<feature type="compositionally biased region" description="Polar residues" evidence="2">
    <location>
        <begin position="172"/>
        <end position="191"/>
    </location>
</feature>
<dbReference type="Proteomes" id="UP001195483">
    <property type="component" value="Unassembled WGS sequence"/>
</dbReference>
<dbReference type="GO" id="GO:0099152">
    <property type="term" value="P:regulation of neurotransmitter receptor transport, endosome to postsynaptic membrane"/>
    <property type="evidence" value="ECO:0007669"/>
    <property type="project" value="TreeGrafter"/>
</dbReference>
<feature type="region of interest" description="Disordered" evidence="2">
    <location>
        <begin position="851"/>
        <end position="871"/>
    </location>
</feature>
<dbReference type="GO" id="GO:0098837">
    <property type="term" value="C:postsynaptic recycling endosome"/>
    <property type="evidence" value="ECO:0007669"/>
    <property type="project" value="TreeGrafter"/>
</dbReference>
<evidence type="ECO:0000256" key="1">
    <source>
        <dbReference type="SAM" id="Coils"/>
    </source>
</evidence>
<feature type="coiled-coil region" evidence="1">
    <location>
        <begin position="237"/>
        <end position="428"/>
    </location>
</feature>